<proteinExistence type="predicted"/>
<name>A0A8S5P775_9CAUD</name>
<dbReference type="EMBL" id="BK015344">
    <property type="protein sequence ID" value="DAE02297.1"/>
    <property type="molecule type" value="Genomic_DNA"/>
</dbReference>
<organism evidence="1">
    <name type="scientific">Herelleviridae sp. cttEB8</name>
    <dbReference type="NCBI Taxonomy" id="2825832"/>
    <lineage>
        <taxon>Viruses</taxon>
        <taxon>Duplodnaviria</taxon>
        <taxon>Heunggongvirae</taxon>
        <taxon>Uroviricota</taxon>
        <taxon>Caudoviricetes</taxon>
        <taxon>Herelleviridae</taxon>
    </lineage>
</organism>
<reference evidence="1" key="1">
    <citation type="journal article" date="2021" name="Proc. Natl. Acad. Sci. U.S.A.">
        <title>A Catalog of Tens of Thousands of Viruses from Human Metagenomes Reveals Hidden Associations with Chronic Diseases.</title>
        <authorList>
            <person name="Tisza M.J."/>
            <person name="Buck C.B."/>
        </authorList>
    </citation>
    <scope>NUCLEOTIDE SEQUENCE</scope>
    <source>
        <strain evidence="1">CttEB8</strain>
    </source>
</reference>
<accession>A0A8S5P775</accession>
<protein>
    <submittedName>
        <fullName evidence="1">Minor capsid protein</fullName>
    </submittedName>
</protein>
<sequence length="316" mass="36719">MIFTPDEIQRLFDIIDYRLARIVADVLGESKLSSEDKELLKRYGYKWKDELKKLPPYYQSYLFGRLSGQLTPSQLRTLDYTDLLSYIDKKQYKALTASEKAMYDAAATRTYSYIKTMGKRMRDILSNSISEEEVKLIAEIQRQLELTTIKKEIIEGTLKKKSIQSIISSIGHSLDDWNRDWGRIVETEMQYVYQIGVAQQIMNEHGAEALVYKQVYPGACKYCQQLYTTGGVGTKPRIFKLIDLIANGDNIGLKSKDWKPTLGPIHPFCRCNMRYIPKSYVWNDETQSFEPVKHFDRKVERRSKVKITVGNKEFIV</sequence>
<evidence type="ECO:0000313" key="1">
    <source>
        <dbReference type="EMBL" id="DAE02297.1"/>
    </source>
</evidence>